<protein>
    <submittedName>
        <fullName evidence="2">Uncharacterized protein</fullName>
    </submittedName>
</protein>
<proteinExistence type="predicted"/>
<comment type="caution">
    <text evidence="2">The sequence shown here is derived from an EMBL/GenBank/DDBJ whole genome shotgun (WGS) entry which is preliminary data.</text>
</comment>
<dbReference type="OrthoDB" id="4140202at2759"/>
<sequence length="278" mass="31573">MSKSKRALVSSRDSLSPEDIHAPFQQGEKSNDLSKWKEAFIESLNRGDGLGTVRTLIDMICKIPGEICNEIGEIASVLVRKEMKLTHLIRSSIHDRHTRREKQICVNFFTECDNDLGRDDTIDIYKKFIPWATPEDLLGVAWNRSGLAAMREILTESPEHREPFHDFTSENFYLLSEQLAIDYLDPKIKDKIRDNNMRLWYRYPLQKRIAASLAGKAETWSVVGIDDSDLSSRIAIREDSLTASFYKRLQSARKPAEFDDDGDDTATLVGAPYAGASV</sequence>
<organism evidence="2 3">
    <name type="scientific">Fonsecaea erecta</name>
    <dbReference type="NCBI Taxonomy" id="1367422"/>
    <lineage>
        <taxon>Eukaryota</taxon>
        <taxon>Fungi</taxon>
        <taxon>Dikarya</taxon>
        <taxon>Ascomycota</taxon>
        <taxon>Pezizomycotina</taxon>
        <taxon>Eurotiomycetes</taxon>
        <taxon>Chaetothyriomycetidae</taxon>
        <taxon>Chaetothyriales</taxon>
        <taxon>Herpotrichiellaceae</taxon>
        <taxon>Fonsecaea</taxon>
    </lineage>
</organism>
<dbReference type="Proteomes" id="UP000078343">
    <property type="component" value="Unassembled WGS sequence"/>
</dbReference>
<gene>
    <name evidence="2" type="ORF">AYL99_12032</name>
</gene>
<dbReference type="RefSeq" id="XP_018687133.1">
    <property type="nucleotide sequence ID" value="XM_018843535.1"/>
</dbReference>
<dbReference type="AlphaFoldDB" id="A0A178Z2X9"/>
<feature type="region of interest" description="Disordered" evidence="1">
    <location>
        <begin position="1"/>
        <end position="29"/>
    </location>
</feature>
<accession>A0A178Z2X9</accession>
<dbReference type="EMBL" id="LVYI01000025">
    <property type="protein sequence ID" value="OAP53766.1"/>
    <property type="molecule type" value="Genomic_DNA"/>
</dbReference>
<keyword evidence="3" id="KW-1185">Reference proteome</keyword>
<evidence type="ECO:0000313" key="3">
    <source>
        <dbReference type="Proteomes" id="UP000078343"/>
    </source>
</evidence>
<dbReference type="GeneID" id="30016198"/>
<name>A0A178Z2X9_9EURO</name>
<evidence type="ECO:0000313" key="2">
    <source>
        <dbReference type="EMBL" id="OAP53766.1"/>
    </source>
</evidence>
<reference evidence="2 3" key="1">
    <citation type="submission" date="2016-04" db="EMBL/GenBank/DDBJ databases">
        <title>Draft genome of Fonsecaea erecta CBS 125763.</title>
        <authorList>
            <person name="Weiss V.A."/>
            <person name="Vicente V.A."/>
            <person name="Raittz R.T."/>
            <person name="Moreno L.F."/>
            <person name="De Souza E.M."/>
            <person name="Pedrosa F.O."/>
            <person name="Steffens M.B."/>
            <person name="Faoro H."/>
            <person name="Tadra-Sfeir M.Z."/>
            <person name="Najafzadeh M.J."/>
            <person name="Felipe M.S."/>
            <person name="Teixeira M."/>
            <person name="Sun J."/>
            <person name="Xi L."/>
            <person name="Gomes R."/>
            <person name="De Azevedo C.M."/>
            <person name="Salgado C.G."/>
            <person name="Da Silva M.B."/>
            <person name="Nascimento M.F."/>
            <person name="Queiroz-Telles F."/>
            <person name="Attili D.S."/>
            <person name="Gorbushina A."/>
        </authorList>
    </citation>
    <scope>NUCLEOTIDE SEQUENCE [LARGE SCALE GENOMIC DNA]</scope>
    <source>
        <strain evidence="2 3">CBS 125763</strain>
    </source>
</reference>
<evidence type="ECO:0000256" key="1">
    <source>
        <dbReference type="SAM" id="MobiDB-lite"/>
    </source>
</evidence>